<evidence type="ECO:0000256" key="2">
    <source>
        <dbReference type="ARBA" id="ARBA00022473"/>
    </source>
</evidence>
<name>A0A2U1NG43_ARTAN</name>
<evidence type="ECO:0000256" key="1">
    <source>
        <dbReference type="ARBA" id="ARBA00005416"/>
    </source>
</evidence>
<sequence>MRRHLEYNIEGIYLPLEDNLPVEPDVHDDNQKCVELNLSGIQNKGGTRGARKSSCQHSETKTTKSSLYFILIASCFLFTTTTTIIMTLKISLLLHIVLWLSIVFLIIFHAKSKSASTITTSAPRHRLLNNRKTLASNFDFTPFLTHKHHHHQDKSPELGGSYIDPRYGVEKRLVPTGPNPLHH</sequence>
<keyword evidence="5" id="KW-0472">Membrane</keyword>
<evidence type="ECO:0000313" key="6">
    <source>
        <dbReference type="EMBL" id="PWA72492.1"/>
    </source>
</evidence>
<keyword evidence="4" id="KW-0379">Hydroxylation</keyword>
<keyword evidence="5" id="KW-1133">Transmembrane helix</keyword>
<comment type="caution">
    <text evidence="6">The sequence shown here is derived from an EMBL/GenBank/DDBJ whole genome shotgun (WGS) entry which is preliminary data.</text>
</comment>
<feature type="transmembrane region" description="Helical" evidence="5">
    <location>
        <begin position="67"/>
        <end position="86"/>
    </location>
</feature>
<evidence type="ECO:0000256" key="4">
    <source>
        <dbReference type="ARBA" id="ARBA00023278"/>
    </source>
</evidence>
<organism evidence="6 7">
    <name type="scientific">Artemisia annua</name>
    <name type="common">Sweet wormwood</name>
    <dbReference type="NCBI Taxonomy" id="35608"/>
    <lineage>
        <taxon>Eukaryota</taxon>
        <taxon>Viridiplantae</taxon>
        <taxon>Streptophyta</taxon>
        <taxon>Embryophyta</taxon>
        <taxon>Tracheophyta</taxon>
        <taxon>Spermatophyta</taxon>
        <taxon>Magnoliopsida</taxon>
        <taxon>eudicotyledons</taxon>
        <taxon>Gunneridae</taxon>
        <taxon>Pentapetalae</taxon>
        <taxon>asterids</taxon>
        <taxon>campanulids</taxon>
        <taxon>Asterales</taxon>
        <taxon>Asteraceae</taxon>
        <taxon>Asteroideae</taxon>
        <taxon>Anthemideae</taxon>
        <taxon>Artemisiinae</taxon>
        <taxon>Artemisia</taxon>
    </lineage>
</organism>
<protein>
    <submittedName>
        <fullName evidence="6">CLAVATA3/ESR-RELATED 11</fullName>
    </submittedName>
</protein>
<evidence type="ECO:0000256" key="5">
    <source>
        <dbReference type="SAM" id="Phobius"/>
    </source>
</evidence>
<dbReference type="OrthoDB" id="753861at2759"/>
<keyword evidence="5" id="KW-0812">Transmembrane</keyword>
<dbReference type="Proteomes" id="UP000245207">
    <property type="component" value="Unassembled WGS sequence"/>
</dbReference>
<evidence type="ECO:0000313" key="7">
    <source>
        <dbReference type="Proteomes" id="UP000245207"/>
    </source>
</evidence>
<dbReference type="GO" id="GO:0030154">
    <property type="term" value="P:cell differentiation"/>
    <property type="evidence" value="ECO:0007669"/>
    <property type="project" value="UniProtKB-KW"/>
</dbReference>
<dbReference type="InterPro" id="IPR039618">
    <property type="entry name" value="CLE9-13"/>
</dbReference>
<comment type="similarity">
    <text evidence="1">Belongs to the CLV3/ESR signal peptide family.</text>
</comment>
<evidence type="ECO:0000256" key="3">
    <source>
        <dbReference type="ARBA" id="ARBA00022782"/>
    </source>
</evidence>
<dbReference type="EMBL" id="PKPP01002896">
    <property type="protein sequence ID" value="PWA72492.1"/>
    <property type="molecule type" value="Genomic_DNA"/>
</dbReference>
<proteinExistence type="inferred from homology"/>
<gene>
    <name evidence="6" type="ORF">CTI12_AA269940</name>
</gene>
<dbReference type="PANTHER" id="PTHR34359">
    <property type="entry name" value="CLAVATA3/ESR (CLE)-RELATED PROTEIN 10"/>
    <property type="match status" value="1"/>
</dbReference>
<keyword evidence="3" id="KW-0221">Differentiation</keyword>
<dbReference type="PANTHER" id="PTHR34359:SF28">
    <property type="entry name" value="CLAVATA3_ESR (CLE)-RELATED PROTEIN 12"/>
    <property type="match status" value="1"/>
</dbReference>
<dbReference type="AlphaFoldDB" id="A0A2U1NG43"/>
<keyword evidence="2" id="KW-0217">Developmental protein</keyword>
<keyword evidence="7" id="KW-1185">Reference proteome</keyword>
<dbReference type="STRING" id="35608.A0A2U1NG43"/>
<accession>A0A2U1NG43</accession>
<reference evidence="6 7" key="1">
    <citation type="journal article" date="2018" name="Mol. Plant">
        <title>The genome of Artemisia annua provides insight into the evolution of Asteraceae family and artemisinin biosynthesis.</title>
        <authorList>
            <person name="Shen Q."/>
            <person name="Zhang L."/>
            <person name="Liao Z."/>
            <person name="Wang S."/>
            <person name="Yan T."/>
            <person name="Shi P."/>
            <person name="Liu M."/>
            <person name="Fu X."/>
            <person name="Pan Q."/>
            <person name="Wang Y."/>
            <person name="Lv Z."/>
            <person name="Lu X."/>
            <person name="Zhang F."/>
            <person name="Jiang W."/>
            <person name="Ma Y."/>
            <person name="Chen M."/>
            <person name="Hao X."/>
            <person name="Li L."/>
            <person name="Tang Y."/>
            <person name="Lv G."/>
            <person name="Zhou Y."/>
            <person name="Sun X."/>
            <person name="Brodelius P.E."/>
            <person name="Rose J.K.C."/>
            <person name="Tang K."/>
        </authorList>
    </citation>
    <scope>NUCLEOTIDE SEQUENCE [LARGE SCALE GENOMIC DNA]</scope>
    <source>
        <strain evidence="7">cv. Huhao1</strain>
        <tissue evidence="6">Leaf</tissue>
    </source>
</reference>
<feature type="transmembrane region" description="Helical" evidence="5">
    <location>
        <begin position="92"/>
        <end position="110"/>
    </location>
</feature>